<dbReference type="AlphaFoldDB" id="A0A9D2AQK1"/>
<sequence length="147" mass="17126">MKRNIIFAATLIILSTLASCTQNEGYIGDLFGIWRLEEITDGTTVEECDTIFMAFQADVFQVRRVDYTSYDYTLFTGLYTRTDQLMQCNFLNHNGTDATTEEQQQQMLHDLASLHIGEISPVFVIEEFDKRNMKLEYNGYRYIFVKL</sequence>
<dbReference type="PROSITE" id="PS51257">
    <property type="entry name" value="PROKAR_LIPOPROTEIN"/>
    <property type="match status" value="1"/>
</dbReference>
<proteinExistence type="predicted"/>
<reference evidence="3" key="1">
    <citation type="journal article" date="2021" name="PeerJ">
        <title>Extensive microbial diversity within the chicken gut microbiome revealed by metagenomics and culture.</title>
        <authorList>
            <person name="Gilroy R."/>
            <person name="Ravi A."/>
            <person name="Getino M."/>
            <person name="Pursley I."/>
            <person name="Horton D.L."/>
            <person name="Alikhan N.F."/>
            <person name="Baker D."/>
            <person name="Gharbi K."/>
            <person name="Hall N."/>
            <person name="Watson M."/>
            <person name="Adriaenssens E.M."/>
            <person name="Foster-Nyarko E."/>
            <person name="Jarju S."/>
            <person name="Secka A."/>
            <person name="Antonio M."/>
            <person name="Oren A."/>
            <person name="Chaudhuri R.R."/>
            <person name="La Ragione R."/>
            <person name="Hildebrand F."/>
            <person name="Pallen M.J."/>
        </authorList>
    </citation>
    <scope>NUCLEOTIDE SEQUENCE</scope>
    <source>
        <strain evidence="3">ChiHjej12B11-16260</strain>
    </source>
</reference>
<dbReference type="Proteomes" id="UP000824246">
    <property type="component" value="Unassembled WGS sequence"/>
</dbReference>
<accession>A0A9D2AQK1</accession>
<feature type="domain" description="Lipocalin-like" evidence="2">
    <location>
        <begin position="17"/>
        <end position="143"/>
    </location>
</feature>
<evidence type="ECO:0000259" key="2">
    <source>
        <dbReference type="Pfam" id="PF16585"/>
    </source>
</evidence>
<comment type="caution">
    <text evidence="3">The sequence shown here is derived from an EMBL/GenBank/DDBJ whole genome shotgun (WGS) entry which is preliminary data.</text>
</comment>
<dbReference type="Pfam" id="PF16585">
    <property type="entry name" value="Lipocalin_8"/>
    <property type="match status" value="1"/>
</dbReference>
<evidence type="ECO:0000313" key="4">
    <source>
        <dbReference type="Proteomes" id="UP000824246"/>
    </source>
</evidence>
<reference evidence="3" key="2">
    <citation type="submission" date="2021-04" db="EMBL/GenBank/DDBJ databases">
        <authorList>
            <person name="Gilroy R."/>
        </authorList>
    </citation>
    <scope>NUCLEOTIDE SEQUENCE</scope>
    <source>
        <strain evidence="3">ChiHjej12B11-16260</strain>
    </source>
</reference>
<evidence type="ECO:0000313" key="3">
    <source>
        <dbReference type="EMBL" id="HIX45416.1"/>
    </source>
</evidence>
<keyword evidence="1" id="KW-0732">Signal</keyword>
<feature type="signal peptide" evidence="1">
    <location>
        <begin position="1"/>
        <end position="18"/>
    </location>
</feature>
<dbReference type="Gene3D" id="2.40.128.280">
    <property type="match status" value="1"/>
</dbReference>
<evidence type="ECO:0000256" key="1">
    <source>
        <dbReference type="SAM" id="SignalP"/>
    </source>
</evidence>
<dbReference type="InterPro" id="IPR024311">
    <property type="entry name" value="Lipocalin-like"/>
</dbReference>
<feature type="chain" id="PRO_5038801700" evidence="1">
    <location>
        <begin position="19"/>
        <end position="147"/>
    </location>
</feature>
<protein>
    <submittedName>
        <fullName evidence="3">Lipocalin-like domain-containing protein</fullName>
    </submittedName>
</protein>
<gene>
    <name evidence="3" type="ORF">H9982_04275</name>
</gene>
<name>A0A9D2AQK1_9BACT</name>
<organism evidence="3 4">
    <name type="scientific">Candidatus Barnesiella excrementipullorum</name>
    <dbReference type="NCBI Taxonomy" id="2838479"/>
    <lineage>
        <taxon>Bacteria</taxon>
        <taxon>Pseudomonadati</taxon>
        <taxon>Bacteroidota</taxon>
        <taxon>Bacteroidia</taxon>
        <taxon>Bacteroidales</taxon>
        <taxon>Barnesiellaceae</taxon>
        <taxon>Barnesiella</taxon>
    </lineage>
</organism>
<dbReference type="EMBL" id="DXFB01000116">
    <property type="protein sequence ID" value="HIX45416.1"/>
    <property type="molecule type" value="Genomic_DNA"/>
</dbReference>